<sequence length="357" mass="40186">MSFAFHARRVRNRGLPYKYRYTALRCAVGRHMPLGFTATWQYITGVAGSVRSDEPALLRALDVLEASRAGQLREMAAFGARRRAEKQRGYGVRRDEQRYRFGPRWYGADAHEAMYQTVQSLWAEHTALPFPEMPNHDKTDALIADSYTAGCIWSYLRSGGQATGDNRAVLRRCVASLHRRPFGGIEDMETFRYFLGLTKMADLVLHDALPLIRRGSVDDAAAVREVFLSATDDKPYLRDTEPDAGNPEWINGFLACGYSHELWVAELRGRIVAFATLSIDQLGHLFVMSGLQGHGIGTDLIVHAKRARPEGLRLHTFQRNTGACRFYERHGFTVSGFDDEPGEPDVTYSWQPRPSAG</sequence>
<gene>
    <name evidence="3" type="ORF">Aple_018740</name>
</gene>
<dbReference type="PROSITE" id="PS51186">
    <property type="entry name" value="GNAT"/>
    <property type="match status" value="1"/>
</dbReference>
<evidence type="ECO:0000313" key="4">
    <source>
        <dbReference type="Proteomes" id="UP000377595"/>
    </source>
</evidence>
<organism evidence="3 4">
    <name type="scientific">Acrocarpospora pleiomorpha</name>
    <dbReference type="NCBI Taxonomy" id="90975"/>
    <lineage>
        <taxon>Bacteria</taxon>
        <taxon>Bacillati</taxon>
        <taxon>Actinomycetota</taxon>
        <taxon>Actinomycetes</taxon>
        <taxon>Streptosporangiales</taxon>
        <taxon>Streptosporangiaceae</taxon>
        <taxon>Acrocarpospora</taxon>
    </lineage>
</organism>
<evidence type="ECO:0000313" key="3">
    <source>
        <dbReference type="EMBL" id="GES18979.1"/>
    </source>
</evidence>
<dbReference type="Proteomes" id="UP000377595">
    <property type="component" value="Unassembled WGS sequence"/>
</dbReference>
<dbReference type="InterPro" id="IPR016181">
    <property type="entry name" value="Acyl_CoA_acyltransferase"/>
</dbReference>
<protein>
    <recommendedName>
        <fullName evidence="2">N-acetyltransferase domain-containing protein</fullName>
    </recommendedName>
</protein>
<feature type="region of interest" description="Disordered" evidence="1">
    <location>
        <begin position="338"/>
        <end position="357"/>
    </location>
</feature>
<feature type="compositionally biased region" description="Polar residues" evidence="1">
    <location>
        <begin position="348"/>
        <end position="357"/>
    </location>
</feature>
<evidence type="ECO:0000256" key="1">
    <source>
        <dbReference type="SAM" id="MobiDB-lite"/>
    </source>
</evidence>
<keyword evidence="4" id="KW-1185">Reference proteome</keyword>
<dbReference type="OrthoDB" id="8593648at2"/>
<dbReference type="SUPFAM" id="SSF55729">
    <property type="entry name" value="Acyl-CoA N-acyltransferases (Nat)"/>
    <property type="match status" value="1"/>
</dbReference>
<comment type="caution">
    <text evidence="3">The sequence shown here is derived from an EMBL/GenBank/DDBJ whole genome shotgun (WGS) entry which is preliminary data.</text>
</comment>
<dbReference type="Pfam" id="PF13508">
    <property type="entry name" value="Acetyltransf_7"/>
    <property type="match status" value="1"/>
</dbReference>
<dbReference type="Gene3D" id="3.40.630.30">
    <property type="match status" value="1"/>
</dbReference>
<reference evidence="3 4" key="1">
    <citation type="submission" date="2019-10" db="EMBL/GenBank/DDBJ databases">
        <title>Whole genome shotgun sequence of Acrocarpospora pleiomorpha NBRC 16267.</title>
        <authorList>
            <person name="Ichikawa N."/>
            <person name="Kimura A."/>
            <person name="Kitahashi Y."/>
            <person name="Komaki H."/>
            <person name="Oguchi A."/>
        </authorList>
    </citation>
    <scope>NUCLEOTIDE SEQUENCE [LARGE SCALE GENOMIC DNA]</scope>
    <source>
        <strain evidence="3 4">NBRC 16267</strain>
    </source>
</reference>
<name>A0A5M3XFQ0_9ACTN</name>
<feature type="domain" description="N-acetyltransferase" evidence="2">
    <location>
        <begin position="210"/>
        <end position="354"/>
    </location>
</feature>
<dbReference type="AlphaFoldDB" id="A0A5M3XFQ0"/>
<dbReference type="GO" id="GO:0016747">
    <property type="term" value="F:acyltransferase activity, transferring groups other than amino-acyl groups"/>
    <property type="evidence" value="ECO:0007669"/>
    <property type="project" value="InterPro"/>
</dbReference>
<accession>A0A5M3XFQ0</accession>
<evidence type="ECO:0000259" key="2">
    <source>
        <dbReference type="PROSITE" id="PS51186"/>
    </source>
</evidence>
<dbReference type="InterPro" id="IPR000182">
    <property type="entry name" value="GNAT_dom"/>
</dbReference>
<dbReference type="CDD" id="cd04301">
    <property type="entry name" value="NAT_SF"/>
    <property type="match status" value="1"/>
</dbReference>
<proteinExistence type="predicted"/>
<dbReference type="EMBL" id="BLAF01000009">
    <property type="protein sequence ID" value="GES18979.1"/>
    <property type="molecule type" value="Genomic_DNA"/>
</dbReference>